<proteinExistence type="predicted"/>
<organism evidence="4 5">
    <name type="scientific">Actibacterium naphthalenivorans</name>
    <dbReference type="NCBI Taxonomy" id="1614693"/>
    <lineage>
        <taxon>Bacteria</taxon>
        <taxon>Pseudomonadati</taxon>
        <taxon>Pseudomonadota</taxon>
        <taxon>Alphaproteobacteria</taxon>
        <taxon>Rhodobacterales</taxon>
        <taxon>Roseobacteraceae</taxon>
        <taxon>Actibacterium</taxon>
    </lineage>
</organism>
<feature type="DNA-binding region" description="H-T-H motif" evidence="2">
    <location>
        <begin position="83"/>
        <end position="102"/>
    </location>
</feature>
<evidence type="ECO:0000259" key="3">
    <source>
        <dbReference type="PROSITE" id="PS50977"/>
    </source>
</evidence>
<dbReference type="SUPFAM" id="SSF48498">
    <property type="entry name" value="Tetracyclin repressor-like, C-terminal domain"/>
    <property type="match status" value="1"/>
</dbReference>
<dbReference type="InterPro" id="IPR009057">
    <property type="entry name" value="Homeodomain-like_sf"/>
</dbReference>
<dbReference type="InterPro" id="IPR001647">
    <property type="entry name" value="HTH_TetR"/>
</dbReference>
<dbReference type="GO" id="GO:0000976">
    <property type="term" value="F:transcription cis-regulatory region binding"/>
    <property type="evidence" value="ECO:0007669"/>
    <property type="project" value="TreeGrafter"/>
</dbReference>
<dbReference type="PRINTS" id="PR00455">
    <property type="entry name" value="HTHTETR"/>
</dbReference>
<dbReference type="Gene3D" id="1.10.357.10">
    <property type="entry name" value="Tetracycline Repressor, domain 2"/>
    <property type="match status" value="1"/>
</dbReference>
<reference evidence="4" key="1">
    <citation type="submission" date="2020-08" db="EMBL/GenBank/DDBJ databases">
        <title>Genomic Encyclopedia of Type Strains, Phase IV (KMG-IV): sequencing the most valuable type-strain genomes for metagenomic binning, comparative biology and taxonomic classification.</title>
        <authorList>
            <person name="Goeker M."/>
        </authorList>
    </citation>
    <scope>NUCLEOTIDE SEQUENCE [LARGE SCALE GENOMIC DNA]</scope>
    <source>
        <strain evidence="4">DSM 105040</strain>
    </source>
</reference>
<gene>
    <name evidence="4" type="ORF">GGR17_003788</name>
</gene>
<feature type="domain" description="HTH tetR-type" evidence="3">
    <location>
        <begin position="60"/>
        <end position="120"/>
    </location>
</feature>
<name>A0A840CKB7_9RHOB</name>
<dbReference type="Proteomes" id="UP000585681">
    <property type="component" value="Unassembled WGS sequence"/>
</dbReference>
<dbReference type="InterPro" id="IPR041586">
    <property type="entry name" value="PsrA_TetR_C"/>
</dbReference>
<keyword evidence="5" id="KW-1185">Reference proteome</keyword>
<sequence>MPTKTDRPIYMQYLCRKRRNAAPFVIPPFGVMWHQIVERGESTMKQAKQRKKLGRPEGQTNLSDKILDVAEVSFADLGYAGTSLRQVADQLGVNAAMIAYYFDNKENLFKAVFLRKGNEVAAQRMKSLEALTAKGAYDVEALVRAFLEPSAKYRKTKQGRAFLRLHARLHMEPEALSFQLRREAYNESTKAYAEAFHRVLPHLPIASVYHKLSLMIGAYLYAFSDTNRLDELIDMEKKATVQADLFEDIVRFAVAGMKA</sequence>
<evidence type="ECO:0000313" key="4">
    <source>
        <dbReference type="EMBL" id="MBB4023948.1"/>
    </source>
</evidence>
<comment type="caution">
    <text evidence="4">The sequence shown here is derived from an EMBL/GenBank/DDBJ whole genome shotgun (WGS) entry which is preliminary data.</text>
</comment>
<dbReference type="AlphaFoldDB" id="A0A840CKB7"/>
<dbReference type="Pfam" id="PF17939">
    <property type="entry name" value="TetR_C_30"/>
    <property type="match status" value="1"/>
</dbReference>
<dbReference type="PANTHER" id="PTHR30055">
    <property type="entry name" value="HTH-TYPE TRANSCRIPTIONAL REGULATOR RUTR"/>
    <property type="match status" value="1"/>
</dbReference>
<evidence type="ECO:0000256" key="1">
    <source>
        <dbReference type="ARBA" id="ARBA00023125"/>
    </source>
</evidence>
<dbReference type="EMBL" id="JACIEQ010000015">
    <property type="protein sequence ID" value="MBB4023948.1"/>
    <property type="molecule type" value="Genomic_DNA"/>
</dbReference>
<accession>A0A840CKB7</accession>
<dbReference type="PANTHER" id="PTHR30055:SF235">
    <property type="entry name" value="TRANSCRIPTIONAL REGULATORY PROTEIN"/>
    <property type="match status" value="1"/>
</dbReference>
<dbReference type="InterPro" id="IPR036271">
    <property type="entry name" value="Tet_transcr_reg_TetR-rel_C_sf"/>
</dbReference>
<protein>
    <submittedName>
        <fullName evidence="4">AcrR family transcriptional regulator</fullName>
    </submittedName>
</protein>
<evidence type="ECO:0000313" key="5">
    <source>
        <dbReference type="Proteomes" id="UP000585681"/>
    </source>
</evidence>
<evidence type="ECO:0000256" key="2">
    <source>
        <dbReference type="PROSITE-ProRule" id="PRU00335"/>
    </source>
</evidence>
<dbReference type="PROSITE" id="PS50977">
    <property type="entry name" value="HTH_TETR_2"/>
    <property type="match status" value="1"/>
</dbReference>
<dbReference type="InterPro" id="IPR050109">
    <property type="entry name" value="HTH-type_TetR-like_transc_reg"/>
</dbReference>
<dbReference type="Pfam" id="PF00440">
    <property type="entry name" value="TetR_N"/>
    <property type="match status" value="1"/>
</dbReference>
<dbReference type="SUPFAM" id="SSF46689">
    <property type="entry name" value="Homeodomain-like"/>
    <property type="match status" value="1"/>
</dbReference>
<keyword evidence="1 2" id="KW-0238">DNA-binding</keyword>
<dbReference type="GO" id="GO:0003700">
    <property type="term" value="F:DNA-binding transcription factor activity"/>
    <property type="evidence" value="ECO:0007669"/>
    <property type="project" value="TreeGrafter"/>
</dbReference>